<dbReference type="GO" id="GO:0006913">
    <property type="term" value="P:nucleocytoplasmic transport"/>
    <property type="evidence" value="ECO:0007669"/>
    <property type="project" value="TreeGrafter"/>
</dbReference>
<dbReference type="GO" id="GO:0031267">
    <property type="term" value="F:small GTPase binding"/>
    <property type="evidence" value="ECO:0007669"/>
    <property type="project" value="TreeGrafter"/>
</dbReference>
<feature type="transmembrane region" description="Helical" evidence="5">
    <location>
        <begin position="413"/>
        <end position="434"/>
    </location>
</feature>
<dbReference type="PANTHER" id="PTHR24113">
    <property type="entry name" value="RAN GTPASE-ACTIVATING PROTEIN 1"/>
    <property type="match status" value="1"/>
</dbReference>
<evidence type="ECO:0000313" key="7">
    <source>
        <dbReference type="EMBL" id="CAE8674757.1"/>
    </source>
</evidence>
<feature type="chain" id="PRO_5032396928" evidence="6">
    <location>
        <begin position="19"/>
        <end position="517"/>
    </location>
</feature>
<keyword evidence="5" id="KW-0812">Transmembrane</keyword>
<keyword evidence="3" id="KW-0677">Repeat</keyword>
<dbReference type="PANTHER" id="PTHR24113:SF12">
    <property type="entry name" value="RAN GTPASE-ACTIVATING PROTEIN 1"/>
    <property type="match status" value="1"/>
</dbReference>
<dbReference type="InterPro" id="IPR027038">
    <property type="entry name" value="RanGap"/>
</dbReference>
<dbReference type="SMART" id="SM00368">
    <property type="entry name" value="LRR_RI"/>
    <property type="match status" value="3"/>
</dbReference>
<dbReference type="SUPFAM" id="SSF52047">
    <property type="entry name" value="RNI-like"/>
    <property type="match status" value="1"/>
</dbReference>
<evidence type="ECO:0000256" key="6">
    <source>
        <dbReference type="SAM" id="SignalP"/>
    </source>
</evidence>
<protein>
    <submittedName>
        <fullName evidence="7">Uncharacterized protein</fullName>
    </submittedName>
</protein>
<accession>A0A813JE71</accession>
<dbReference type="AlphaFoldDB" id="A0A813JE71"/>
<evidence type="ECO:0000256" key="3">
    <source>
        <dbReference type="ARBA" id="ARBA00022737"/>
    </source>
</evidence>
<feature type="region of interest" description="Disordered" evidence="4">
    <location>
        <begin position="445"/>
        <end position="517"/>
    </location>
</feature>
<keyword evidence="2" id="KW-0433">Leucine-rich repeat</keyword>
<dbReference type="InterPro" id="IPR032675">
    <property type="entry name" value="LRR_dom_sf"/>
</dbReference>
<organism evidence="7 8">
    <name type="scientific">Polarella glacialis</name>
    <name type="common">Dinoflagellate</name>
    <dbReference type="NCBI Taxonomy" id="89957"/>
    <lineage>
        <taxon>Eukaryota</taxon>
        <taxon>Sar</taxon>
        <taxon>Alveolata</taxon>
        <taxon>Dinophyceae</taxon>
        <taxon>Suessiales</taxon>
        <taxon>Suessiaceae</taxon>
        <taxon>Polarella</taxon>
    </lineage>
</organism>
<gene>
    <name evidence="7" type="ORF">PGLA2088_LOCUS19093</name>
</gene>
<dbReference type="Gene3D" id="3.80.10.10">
    <property type="entry name" value="Ribonuclease Inhibitor"/>
    <property type="match status" value="2"/>
</dbReference>
<dbReference type="EMBL" id="CAJNNW010024900">
    <property type="protein sequence ID" value="CAE8674757.1"/>
    <property type="molecule type" value="Genomic_DNA"/>
</dbReference>
<evidence type="ECO:0000256" key="2">
    <source>
        <dbReference type="ARBA" id="ARBA00022614"/>
    </source>
</evidence>
<reference evidence="7" key="1">
    <citation type="submission" date="2021-02" db="EMBL/GenBank/DDBJ databases">
        <authorList>
            <person name="Dougan E. K."/>
            <person name="Rhodes N."/>
            <person name="Thang M."/>
            <person name="Chan C."/>
        </authorList>
    </citation>
    <scope>NUCLEOTIDE SEQUENCE</scope>
</reference>
<feature type="compositionally biased region" description="Basic and acidic residues" evidence="4">
    <location>
        <begin position="495"/>
        <end position="510"/>
    </location>
</feature>
<sequence>MLQLGISIGLLLIHTASACDVAAKGAGEFEVRCEALELGGNGTRDFVGRLSLLPDNATHLAMDVRHNNLRDEGASLLAAWLAQLTSLTSLVLKVDGNSIGDDGARALGAAFQKLRRLETLELLAEYNQIQPAGAGDLCAGLDRLAALRALTLQLKFNSVKSAGVSDLAMGLSRLTNLTDLKLGLFANSIEDSGAAEVGTALGQLGGLTNLSIDLRYNSLSAIGVSDLWDGLGRLTNHTKLDIVPARQSISPRPANLLRGATTVKQAAEVDSTVKQAAVVKQAVDSTTGVIFEPMDTVTKEEGAMLPTAMTAVTKEEATKETREAVTKEEGARLPTVATALPTTTMMTASAPTLPPTATKIKVAPKAATTRTPAPKRVAVAIADSTESGNIAAFKTTETPPQDSQDQADGRKSWQFVVLAIVLALAFAALGLAGWKKLKTTEARSYGSRLPEASPENADSRVSAPHPDRDDFDPNAGASGADDFDPNQPVNTSRGSNDDRRPKAGKFDDLFSRSLAQL</sequence>
<dbReference type="Proteomes" id="UP000626109">
    <property type="component" value="Unassembled WGS sequence"/>
</dbReference>
<dbReference type="GO" id="GO:0048471">
    <property type="term" value="C:perinuclear region of cytoplasm"/>
    <property type="evidence" value="ECO:0007669"/>
    <property type="project" value="TreeGrafter"/>
</dbReference>
<proteinExistence type="predicted"/>
<keyword evidence="6" id="KW-0732">Signal</keyword>
<dbReference type="GO" id="GO:0005634">
    <property type="term" value="C:nucleus"/>
    <property type="evidence" value="ECO:0007669"/>
    <property type="project" value="TreeGrafter"/>
</dbReference>
<comment type="caution">
    <text evidence="7">The sequence shown here is derived from an EMBL/GenBank/DDBJ whole genome shotgun (WGS) entry which is preliminary data.</text>
</comment>
<dbReference type="GO" id="GO:0005096">
    <property type="term" value="F:GTPase activator activity"/>
    <property type="evidence" value="ECO:0007669"/>
    <property type="project" value="UniProtKB-KW"/>
</dbReference>
<name>A0A813JE71_POLGL</name>
<dbReference type="Pfam" id="PF13516">
    <property type="entry name" value="LRR_6"/>
    <property type="match status" value="2"/>
</dbReference>
<evidence type="ECO:0000256" key="4">
    <source>
        <dbReference type="SAM" id="MobiDB-lite"/>
    </source>
</evidence>
<evidence type="ECO:0000313" key="8">
    <source>
        <dbReference type="Proteomes" id="UP000626109"/>
    </source>
</evidence>
<keyword evidence="5" id="KW-0472">Membrane</keyword>
<dbReference type="InterPro" id="IPR001611">
    <property type="entry name" value="Leu-rich_rpt"/>
</dbReference>
<dbReference type="GO" id="GO:0005829">
    <property type="term" value="C:cytosol"/>
    <property type="evidence" value="ECO:0007669"/>
    <property type="project" value="TreeGrafter"/>
</dbReference>
<keyword evidence="5" id="KW-1133">Transmembrane helix</keyword>
<keyword evidence="1" id="KW-0343">GTPase activation</keyword>
<evidence type="ECO:0000256" key="1">
    <source>
        <dbReference type="ARBA" id="ARBA00022468"/>
    </source>
</evidence>
<feature type="signal peptide" evidence="6">
    <location>
        <begin position="1"/>
        <end position="18"/>
    </location>
</feature>
<evidence type="ECO:0000256" key="5">
    <source>
        <dbReference type="SAM" id="Phobius"/>
    </source>
</evidence>